<reference evidence="2" key="1">
    <citation type="submission" date="2020-11" db="EMBL/GenBank/DDBJ databases">
        <authorList>
            <person name="Tran Van P."/>
        </authorList>
    </citation>
    <scope>NUCLEOTIDE SEQUENCE</scope>
</reference>
<dbReference type="AlphaFoldDB" id="A0A7R9B0A1"/>
<organism evidence="2">
    <name type="scientific">Timema shepardi</name>
    <name type="common">Walking stick</name>
    <dbReference type="NCBI Taxonomy" id="629360"/>
    <lineage>
        <taxon>Eukaryota</taxon>
        <taxon>Metazoa</taxon>
        <taxon>Ecdysozoa</taxon>
        <taxon>Arthropoda</taxon>
        <taxon>Hexapoda</taxon>
        <taxon>Insecta</taxon>
        <taxon>Pterygota</taxon>
        <taxon>Neoptera</taxon>
        <taxon>Polyneoptera</taxon>
        <taxon>Phasmatodea</taxon>
        <taxon>Timematodea</taxon>
        <taxon>Timematoidea</taxon>
        <taxon>Timematidae</taxon>
        <taxon>Timema</taxon>
    </lineage>
</organism>
<sequence length="194" mass="21463">MDQLSGCFSVAPSTFINGVWDYSHHSVGIVLITVSGVAWRLTAHDAPTCRMMLGLGGGEDGSAEPNRRFVPRLPPSYGRPHHPYAAMMYPEFQYRPPPPSYQASMQEYRLRLLLLDRHSGTGGPTHTVSPPPTYRSHAGSTLRHSFLPKQLEDVNGVTSLPGSNESGRTLPPTLNEKKNLERHLEGPRIITKLK</sequence>
<accession>A0A7R9B0A1</accession>
<evidence type="ECO:0000256" key="1">
    <source>
        <dbReference type="SAM" id="MobiDB-lite"/>
    </source>
</evidence>
<name>A0A7R9B0A1_TIMSH</name>
<feature type="region of interest" description="Disordered" evidence="1">
    <location>
        <begin position="154"/>
        <end position="174"/>
    </location>
</feature>
<gene>
    <name evidence="2" type="ORF">TSIB3V08_LOCUS8010</name>
</gene>
<feature type="compositionally biased region" description="Polar residues" evidence="1">
    <location>
        <begin position="156"/>
        <end position="167"/>
    </location>
</feature>
<dbReference type="EMBL" id="OC003979">
    <property type="protein sequence ID" value="CAD7263944.1"/>
    <property type="molecule type" value="Genomic_DNA"/>
</dbReference>
<protein>
    <submittedName>
        <fullName evidence="2">Uncharacterized protein</fullName>
    </submittedName>
</protein>
<proteinExistence type="predicted"/>
<evidence type="ECO:0000313" key="2">
    <source>
        <dbReference type="EMBL" id="CAD7263944.1"/>
    </source>
</evidence>